<proteinExistence type="predicted"/>
<organism evidence="2 3">
    <name type="scientific">Enterococcus cecorum</name>
    <dbReference type="NCBI Taxonomy" id="44008"/>
    <lineage>
        <taxon>Bacteria</taxon>
        <taxon>Bacillati</taxon>
        <taxon>Bacillota</taxon>
        <taxon>Bacilli</taxon>
        <taxon>Lactobacillales</taxon>
        <taxon>Enterococcaceae</taxon>
        <taxon>Enterococcus</taxon>
    </lineage>
</organism>
<name>A0AAW8TXK1_9ENTE</name>
<accession>A0AAW8TXK1</accession>
<dbReference type="AlphaFoldDB" id="A0AAW8TXK1"/>
<evidence type="ECO:0000313" key="2">
    <source>
        <dbReference type="EMBL" id="MDT2797927.1"/>
    </source>
</evidence>
<sequence length="149" mass="18039">MSNKTVYYGEQDEKMVKEVFKYFKKQRNRNTVNYSNTFLDCMRVFHDLFVESEEQNYQLRLEQLKHMEKQIVQLENHIKSLEAQLQYAENSPTSKDELSQKVDQLLKNSNTQGRLINQQLNYLQKVSQFLQNQPQFNKKPNRNDYNRSY</sequence>
<dbReference type="RefSeq" id="WP_171379462.1">
    <property type="nucleotide sequence ID" value="NZ_CP184653.1"/>
</dbReference>
<keyword evidence="1" id="KW-0175">Coiled coil</keyword>
<reference evidence="2" key="1">
    <citation type="submission" date="2023-03" db="EMBL/GenBank/DDBJ databases">
        <authorList>
            <person name="Shen W."/>
            <person name="Cai J."/>
        </authorList>
    </citation>
    <scope>NUCLEOTIDE SEQUENCE</scope>
    <source>
        <strain evidence="2">B245-2</strain>
    </source>
</reference>
<gene>
    <name evidence="2" type="ORF">P7H47_11870</name>
</gene>
<comment type="caution">
    <text evidence="2">The sequence shown here is derived from an EMBL/GenBank/DDBJ whole genome shotgun (WGS) entry which is preliminary data.</text>
</comment>
<dbReference type="EMBL" id="JARQBI010000064">
    <property type="protein sequence ID" value="MDT2797927.1"/>
    <property type="molecule type" value="Genomic_DNA"/>
</dbReference>
<evidence type="ECO:0000256" key="1">
    <source>
        <dbReference type="SAM" id="Coils"/>
    </source>
</evidence>
<protein>
    <submittedName>
        <fullName evidence="2">Uncharacterized protein</fullName>
    </submittedName>
</protein>
<feature type="coiled-coil region" evidence="1">
    <location>
        <begin position="50"/>
        <end position="91"/>
    </location>
</feature>
<dbReference type="Proteomes" id="UP001255696">
    <property type="component" value="Unassembled WGS sequence"/>
</dbReference>
<evidence type="ECO:0000313" key="3">
    <source>
        <dbReference type="Proteomes" id="UP001255696"/>
    </source>
</evidence>